<dbReference type="InterPro" id="IPR018484">
    <property type="entry name" value="FGGY_N"/>
</dbReference>
<dbReference type="Pfam" id="PF00370">
    <property type="entry name" value="FGGY_N"/>
    <property type="match status" value="1"/>
</dbReference>
<dbReference type="PANTHER" id="PTHR43095">
    <property type="entry name" value="SUGAR KINASE"/>
    <property type="match status" value="1"/>
</dbReference>
<dbReference type="Gene3D" id="3.30.420.40">
    <property type="match status" value="2"/>
</dbReference>
<dbReference type="SUPFAM" id="SSF53067">
    <property type="entry name" value="Actin-like ATPase domain"/>
    <property type="match status" value="2"/>
</dbReference>
<keyword evidence="3 6" id="KW-0418">Kinase</keyword>
<proteinExistence type="inferred from homology"/>
<dbReference type="Pfam" id="PF21546">
    <property type="entry name" value="FGGY_C_2"/>
    <property type="match status" value="1"/>
</dbReference>
<evidence type="ECO:0000256" key="1">
    <source>
        <dbReference type="ARBA" id="ARBA00009156"/>
    </source>
</evidence>
<name>A0ABU3ECX8_9RHOB</name>
<dbReference type="InterPro" id="IPR043129">
    <property type="entry name" value="ATPase_NBD"/>
</dbReference>
<dbReference type="EMBL" id="JAVRQI010000006">
    <property type="protein sequence ID" value="MDT1061971.1"/>
    <property type="molecule type" value="Genomic_DNA"/>
</dbReference>
<dbReference type="CDD" id="cd07772">
    <property type="entry name" value="ASKHA_NBD_FGGY_NaCK-like"/>
    <property type="match status" value="1"/>
</dbReference>
<dbReference type="Proteomes" id="UP001251085">
    <property type="component" value="Unassembled WGS sequence"/>
</dbReference>
<keyword evidence="7" id="KW-1185">Reference proteome</keyword>
<sequence length="448" mass="46907">MTRIAVIDIGKTNAKLALVEGETLAEIAVVTRPNRPLPGPPWPHTDLEGHWQFFLHHLAAFHAAHGIDAISVTTHGAAAVLLDGRGNVAVPMLDYEHPGPDQLGADYDALRPAFAQTGSARLPHGLNLGAQLHWLLRTCPDLATGLAQVVTYPQYWGWRLTGELATDVTSLGCHTDLWDPWQGQFSDLVERLGLAGRIAPARKANEVLGLLRPELAAATGLRPGTPVAVGIHDSNASLYPYVLGQGGAFSVVSTGTWVVAMAVGGAKAVLDPARDVLVNVNALGQPVPSARFMGGREYEIVGAGSDVTASDAGRAAALAAGAMILPAVEPDSGPFQRRAMQWSVPPGSAEARMAALSWYLAMMTDTCLGLIGARGPVFVEGPFARNPDYCAMLATLRPDGVRLARSATGTSAGAALLCMAGAGVPDTDPVAPTPELESYAARWRGLVA</sequence>
<dbReference type="InterPro" id="IPR049382">
    <property type="entry name" value="FGGY_C_2"/>
</dbReference>
<keyword evidence="2 6" id="KW-0808">Transferase</keyword>
<evidence type="ECO:0000259" key="4">
    <source>
        <dbReference type="Pfam" id="PF00370"/>
    </source>
</evidence>
<evidence type="ECO:0000259" key="5">
    <source>
        <dbReference type="Pfam" id="PF21546"/>
    </source>
</evidence>
<comment type="caution">
    <text evidence="6">The sequence shown here is derived from an EMBL/GenBank/DDBJ whole genome shotgun (WGS) entry which is preliminary data.</text>
</comment>
<comment type="similarity">
    <text evidence="1">Belongs to the FGGY kinase family.</text>
</comment>
<dbReference type="InterPro" id="IPR050406">
    <property type="entry name" value="FGGY_Carb_Kinase"/>
</dbReference>
<organism evidence="6 7">
    <name type="scientific">Paracoccus broussonetiae</name>
    <dbReference type="NCBI Taxonomy" id="3075834"/>
    <lineage>
        <taxon>Bacteria</taxon>
        <taxon>Pseudomonadati</taxon>
        <taxon>Pseudomonadota</taxon>
        <taxon>Alphaproteobacteria</taxon>
        <taxon>Rhodobacterales</taxon>
        <taxon>Paracoccaceae</taxon>
        <taxon>Paracoccus</taxon>
    </lineage>
</organism>
<feature type="domain" description="Carbohydrate kinase FGGY N-terminal" evidence="4">
    <location>
        <begin position="5"/>
        <end position="238"/>
    </location>
</feature>
<gene>
    <name evidence="6" type="ORF">RM190_08900</name>
</gene>
<evidence type="ECO:0000313" key="6">
    <source>
        <dbReference type="EMBL" id="MDT1061971.1"/>
    </source>
</evidence>
<evidence type="ECO:0000256" key="2">
    <source>
        <dbReference type="ARBA" id="ARBA00022679"/>
    </source>
</evidence>
<accession>A0ABU3ECX8</accession>
<reference evidence="7" key="1">
    <citation type="submission" date="2023-07" db="EMBL/GenBank/DDBJ databases">
        <title>Characterization of two Paracoccaceae strains isolated from Phycosphere and proposal of Xinfangfangia lacusdiani sp. nov.</title>
        <authorList>
            <person name="Deng Y."/>
            <person name="Zhang Y.Q."/>
        </authorList>
    </citation>
    <scope>NUCLEOTIDE SEQUENCE [LARGE SCALE GENOMIC DNA]</scope>
    <source>
        <strain evidence="7">CPCC 101403</strain>
    </source>
</reference>
<dbReference type="GO" id="GO:0016301">
    <property type="term" value="F:kinase activity"/>
    <property type="evidence" value="ECO:0007669"/>
    <property type="project" value="UniProtKB-KW"/>
</dbReference>
<protein>
    <submittedName>
        <fullName evidence="6">FGGY-family carbohydrate kinase</fullName>
        <ecNumber evidence="6">2.7.1.-</ecNumber>
    </submittedName>
</protein>
<evidence type="ECO:0000256" key="3">
    <source>
        <dbReference type="ARBA" id="ARBA00022777"/>
    </source>
</evidence>
<dbReference type="RefSeq" id="WP_311759071.1">
    <property type="nucleotide sequence ID" value="NZ_JAVRQI010000006.1"/>
</dbReference>
<evidence type="ECO:0000313" key="7">
    <source>
        <dbReference type="Proteomes" id="UP001251085"/>
    </source>
</evidence>
<feature type="domain" description="Carbohydrate kinase FGGY C-terminal" evidence="5">
    <location>
        <begin position="248"/>
        <end position="419"/>
    </location>
</feature>
<dbReference type="EC" id="2.7.1.-" evidence="6"/>
<dbReference type="PANTHER" id="PTHR43095:SF5">
    <property type="entry name" value="XYLULOSE KINASE"/>
    <property type="match status" value="1"/>
</dbReference>